<dbReference type="Gene3D" id="3.30.420.10">
    <property type="entry name" value="Ribonuclease H-like superfamily/Ribonuclease H"/>
    <property type="match status" value="1"/>
</dbReference>
<sequence>MRKRVPAPVAEVIVNTGQSVASAARGERGALVAAAAQATGRSRATVYRHMRAMSVQPARRQRADAGTTSVTREEALAISELLMAAMRKNNKRLMTVADALQVLRYDGSVRCERVDPATGEVSPLSAAAVERALRLYGVHPRQLLRPAPTTEMQSLHPNHVWQIDASLCVLYYLSNGQAVGDGLQVLDADKFYKNKPKALERVEAERVWRYVVTDHYSGALFVHYVMGAESALNLAESFIAAICQRTVGGQADPFHGVPLMVYMDRGAANTSGMARNLFRRLQVRQEAHMPGAPWATGQVEKAQDIVERKFEAALRFQPVHSLAQLNDSARCWARHFNASAEHSRHGRTRTDLWLTIAPEQLRVAPAPELCRELLTHEPVARRITQTLTVEFKGREYDLRPALQQLGDVMVGEKLLVTYNPYATASACIVEVAEDGSERLIAIPQVERNDAGLRTDAPVFGLGFAAMPQTAADRHRSEIARRTYDAATDEEAERARKAKALPFGGRIDPLRQAREAVLPTPIPKRGTPLQPTVQAPAAAAEPRLLTHFEATRELTALGVAMNPERVSQLRAWHPEGVPEDQLATLQHRLTVRAGLRVVGGVAANE</sequence>
<dbReference type="Proteomes" id="UP000589716">
    <property type="component" value="Unassembled WGS sequence"/>
</dbReference>
<comment type="caution">
    <text evidence="2">The sequence shown here is derived from an EMBL/GenBank/DDBJ whole genome shotgun (WGS) entry which is preliminary data.</text>
</comment>
<dbReference type="SUPFAM" id="SSF53098">
    <property type="entry name" value="Ribonuclease H-like"/>
    <property type="match status" value="1"/>
</dbReference>
<accession>A0A853IU64</accession>
<reference evidence="2 3" key="1">
    <citation type="submission" date="2020-07" db="EMBL/GenBank/DDBJ databases">
        <authorList>
            <person name="Maaloum M."/>
        </authorList>
    </citation>
    <scope>NUCLEOTIDE SEQUENCE [LARGE SCALE GENOMIC DNA]</scope>
    <source>
        <strain evidence="2 3">GCS-AN-3</strain>
    </source>
</reference>
<dbReference type="PANTHER" id="PTHR35004">
    <property type="entry name" value="TRANSPOSASE RV3428C-RELATED"/>
    <property type="match status" value="1"/>
</dbReference>
<dbReference type="InterPro" id="IPR012337">
    <property type="entry name" value="RNaseH-like_sf"/>
</dbReference>
<dbReference type="GO" id="GO:0015074">
    <property type="term" value="P:DNA integration"/>
    <property type="evidence" value="ECO:0007669"/>
    <property type="project" value="InterPro"/>
</dbReference>
<dbReference type="PANTHER" id="PTHR35004:SF7">
    <property type="entry name" value="INTEGRASE PROTEIN"/>
    <property type="match status" value="1"/>
</dbReference>
<name>A0A853IU64_9BURK</name>
<evidence type="ECO:0000313" key="2">
    <source>
        <dbReference type="EMBL" id="NZA00847.1"/>
    </source>
</evidence>
<evidence type="ECO:0000313" key="3">
    <source>
        <dbReference type="Proteomes" id="UP000589716"/>
    </source>
</evidence>
<keyword evidence="3" id="KW-1185">Reference proteome</keyword>
<dbReference type="InterPro" id="IPR001584">
    <property type="entry name" value="Integrase_cat-core"/>
</dbReference>
<dbReference type="EMBL" id="JACCKX010000001">
    <property type="protein sequence ID" value="NZA00847.1"/>
    <property type="molecule type" value="Genomic_DNA"/>
</dbReference>
<dbReference type="InterPro" id="IPR036397">
    <property type="entry name" value="RNaseH_sf"/>
</dbReference>
<protein>
    <submittedName>
        <fullName evidence="2">DDE-type integrase/transposase/recombinase</fullName>
    </submittedName>
</protein>
<dbReference type="GO" id="GO:0003676">
    <property type="term" value="F:nucleic acid binding"/>
    <property type="evidence" value="ECO:0007669"/>
    <property type="project" value="InterPro"/>
</dbReference>
<feature type="domain" description="Integrase catalytic" evidence="1">
    <location>
        <begin position="153"/>
        <end position="357"/>
    </location>
</feature>
<organism evidence="2 3">
    <name type="scientific">Ottowia beijingensis</name>
    <dbReference type="NCBI Taxonomy" id="1207057"/>
    <lineage>
        <taxon>Bacteria</taxon>
        <taxon>Pseudomonadati</taxon>
        <taxon>Pseudomonadota</taxon>
        <taxon>Betaproteobacteria</taxon>
        <taxon>Burkholderiales</taxon>
        <taxon>Comamonadaceae</taxon>
        <taxon>Ottowia</taxon>
    </lineage>
</organism>
<proteinExistence type="predicted"/>
<dbReference type="PROSITE" id="PS50994">
    <property type="entry name" value="INTEGRASE"/>
    <property type="match status" value="1"/>
</dbReference>
<gene>
    <name evidence="2" type="ORF">H0I39_01920</name>
</gene>
<dbReference type="AlphaFoldDB" id="A0A853IU64"/>
<dbReference type="RefSeq" id="WP_180549382.1">
    <property type="nucleotide sequence ID" value="NZ_JACCKX010000001.1"/>
</dbReference>
<evidence type="ECO:0000259" key="1">
    <source>
        <dbReference type="PROSITE" id="PS50994"/>
    </source>
</evidence>